<accession>A0A1X0QPG0</accession>
<proteinExistence type="predicted"/>
<feature type="non-terminal residue" evidence="1">
    <location>
        <position position="1"/>
    </location>
</feature>
<evidence type="ECO:0000313" key="1">
    <source>
        <dbReference type="EMBL" id="ORE01640.1"/>
    </source>
</evidence>
<sequence length="81" mass="9009">KKRNYDTAVLNACGALLFEKSHQDQIFELVDSMNLSPICLTTNQGEEVNALVHVNDVSQICNSNFTKAIPISKKKKTVDDN</sequence>
<name>A0A1X0QPG0_RHIZD</name>
<dbReference type="EMBL" id="KV922111">
    <property type="protein sequence ID" value="ORE01640.1"/>
    <property type="molecule type" value="Genomic_DNA"/>
</dbReference>
<reference evidence="1" key="1">
    <citation type="journal article" date="2016" name="Proc. Natl. Acad. Sci. U.S.A.">
        <title>Lipid metabolic changes in an early divergent fungus govern the establishment of a mutualistic symbiosis with endobacteria.</title>
        <authorList>
            <person name="Lastovetsky O.A."/>
            <person name="Gaspar M.L."/>
            <person name="Mondo S.J."/>
            <person name="LaButti K.M."/>
            <person name="Sandor L."/>
            <person name="Grigoriev I.V."/>
            <person name="Henry S.A."/>
            <person name="Pawlowska T.E."/>
        </authorList>
    </citation>
    <scope>NUCLEOTIDE SEQUENCE [LARGE SCALE GENOMIC DNA]</scope>
    <source>
        <strain evidence="1">ATCC 52814</strain>
    </source>
</reference>
<dbReference type="VEuPathDB" id="FungiDB:BCV72DRAFT_216875"/>
<dbReference type="Proteomes" id="UP000242414">
    <property type="component" value="Unassembled WGS sequence"/>
</dbReference>
<dbReference type="OrthoDB" id="2220872at2759"/>
<gene>
    <name evidence="1" type="ORF">BCV72DRAFT_216875</name>
</gene>
<dbReference type="AlphaFoldDB" id="A0A1X0QPG0"/>
<organism evidence="1">
    <name type="scientific">Rhizopus microsporus var. microsporus</name>
    <dbReference type="NCBI Taxonomy" id="86635"/>
    <lineage>
        <taxon>Eukaryota</taxon>
        <taxon>Fungi</taxon>
        <taxon>Fungi incertae sedis</taxon>
        <taxon>Mucoromycota</taxon>
        <taxon>Mucoromycotina</taxon>
        <taxon>Mucoromycetes</taxon>
        <taxon>Mucorales</taxon>
        <taxon>Mucorineae</taxon>
        <taxon>Rhizopodaceae</taxon>
        <taxon>Rhizopus</taxon>
    </lineage>
</organism>
<protein>
    <submittedName>
        <fullName evidence="1">Uncharacterized protein</fullName>
    </submittedName>
</protein>